<evidence type="ECO:0000313" key="3">
    <source>
        <dbReference type="Proteomes" id="UP000653472"/>
    </source>
</evidence>
<dbReference type="Proteomes" id="UP000653472">
    <property type="component" value="Unassembled WGS sequence"/>
</dbReference>
<dbReference type="SUPFAM" id="SSF55909">
    <property type="entry name" value="Pentein"/>
    <property type="match status" value="1"/>
</dbReference>
<gene>
    <name evidence="2" type="ORF">G7Y82_08980</name>
</gene>
<comment type="caution">
    <text evidence="2">The sequence shown here is derived from an EMBL/GenBank/DDBJ whole genome shotgun (WGS) entry which is preliminary data.</text>
</comment>
<dbReference type="EMBL" id="JAAVXB010000004">
    <property type="protein sequence ID" value="NKF22453.1"/>
    <property type="molecule type" value="Genomic_DNA"/>
</dbReference>
<reference evidence="2" key="1">
    <citation type="submission" date="2020-03" db="EMBL/GenBank/DDBJ databases">
        <title>Solimonas marina sp. nov., isolated from deep seawater of the Pacific Ocean.</title>
        <authorList>
            <person name="Liu X."/>
            <person name="Lai Q."/>
            <person name="Sun F."/>
            <person name="Gai Y."/>
            <person name="Li G."/>
            <person name="Shao Z."/>
        </authorList>
    </citation>
    <scope>NUCLEOTIDE SEQUENCE</scope>
    <source>
        <strain evidence="2">C16B3</strain>
    </source>
</reference>
<proteinExistence type="predicted"/>
<dbReference type="GO" id="GO:0047632">
    <property type="term" value="F:agmatine deiminase activity"/>
    <property type="evidence" value="ECO:0007669"/>
    <property type="project" value="TreeGrafter"/>
</dbReference>
<keyword evidence="3" id="KW-1185">Reference proteome</keyword>
<dbReference type="PANTHER" id="PTHR31377:SF0">
    <property type="entry name" value="AGMATINE DEIMINASE-RELATED"/>
    <property type="match status" value="1"/>
</dbReference>
<sequence length="340" mass="36854">MTAVLPAEWAPQRAIQLTWPRPDGDFAKSFAAVDATFTALAVAITRYEPLIVACGPDIDGLRAQLLAAGAQAERLSLVAAPANDVWARDHGPITVFRDGAPVHLDFVFNGWGGKFDASLDNQVTQALDAQGVWPAPVEALDFVLEGGGIESDGLGTLLTTERCLLAPTRNPQFDKAQIETKLKQWFGLDRVLWLTHGDLIGDDTDGHIDTIARFCDARTIAYQACDDANDPHYEDLLAMEVELKALRTADGEPYKLVALPLPHAIHDEDGKRLPAGYPNFLILNGAVLVPTYGDAINDPIALGRLQPCFPDRDVIGIDCRALIEQYGSLHCVTMQIPSAP</sequence>
<protein>
    <submittedName>
        <fullName evidence="2">Agmatine deiminase family protein</fullName>
    </submittedName>
</protein>
<dbReference type="GO" id="GO:0009446">
    <property type="term" value="P:putrescine biosynthetic process"/>
    <property type="evidence" value="ECO:0007669"/>
    <property type="project" value="InterPro"/>
</dbReference>
<name>A0A969W9H0_9GAMM</name>
<keyword evidence="1" id="KW-0378">Hydrolase</keyword>
<dbReference type="RefSeq" id="WP_168147711.1">
    <property type="nucleotide sequence ID" value="NZ_JAAVXB010000004.1"/>
</dbReference>
<accession>A0A969W9H0</accession>
<dbReference type="Pfam" id="PF04371">
    <property type="entry name" value="PAD_porph"/>
    <property type="match status" value="1"/>
</dbReference>
<evidence type="ECO:0000313" key="2">
    <source>
        <dbReference type="EMBL" id="NKF22453.1"/>
    </source>
</evidence>
<dbReference type="InterPro" id="IPR007466">
    <property type="entry name" value="Peptidyl-Arg-deiminase_porph"/>
</dbReference>
<dbReference type="AlphaFoldDB" id="A0A969W9H0"/>
<evidence type="ECO:0000256" key="1">
    <source>
        <dbReference type="ARBA" id="ARBA00022801"/>
    </source>
</evidence>
<dbReference type="GO" id="GO:0004668">
    <property type="term" value="F:protein-arginine deiminase activity"/>
    <property type="evidence" value="ECO:0007669"/>
    <property type="project" value="InterPro"/>
</dbReference>
<dbReference type="Gene3D" id="3.75.10.10">
    <property type="entry name" value="L-arginine/glycine Amidinotransferase, Chain A"/>
    <property type="match status" value="1"/>
</dbReference>
<dbReference type="PANTHER" id="PTHR31377">
    <property type="entry name" value="AGMATINE DEIMINASE-RELATED"/>
    <property type="match status" value="1"/>
</dbReference>
<organism evidence="2 3">
    <name type="scientific">Solimonas marina</name>
    <dbReference type="NCBI Taxonomy" id="2714601"/>
    <lineage>
        <taxon>Bacteria</taxon>
        <taxon>Pseudomonadati</taxon>
        <taxon>Pseudomonadota</taxon>
        <taxon>Gammaproteobacteria</taxon>
        <taxon>Nevskiales</taxon>
        <taxon>Nevskiaceae</taxon>
        <taxon>Solimonas</taxon>
    </lineage>
</organism>